<protein>
    <submittedName>
        <fullName evidence="4">Nucleoside-diphosphate-sugar epimerase</fullName>
    </submittedName>
</protein>
<feature type="non-terminal residue" evidence="4">
    <location>
        <position position="489"/>
    </location>
</feature>
<dbReference type="InterPro" id="IPR036053">
    <property type="entry name" value="PABP-dom"/>
</dbReference>
<dbReference type="Gene3D" id="1.10.1900.10">
    <property type="entry name" value="c-terminal domain of poly(a) binding protein"/>
    <property type="match status" value="1"/>
</dbReference>
<accession>A0A9P8FJ35</accession>
<dbReference type="PANTHER" id="PTHR43103:SF3">
    <property type="entry name" value="ADP-L-GLYCERO-D-MANNO-HEPTOSE-6-EPIMERASE"/>
    <property type="match status" value="1"/>
</dbReference>
<dbReference type="GO" id="GO:0003723">
    <property type="term" value="F:RNA binding"/>
    <property type="evidence" value="ECO:0007669"/>
    <property type="project" value="InterPro"/>
</dbReference>
<dbReference type="Proteomes" id="UP000729357">
    <property type="component" value="Unassembled WGS sequence"/>
</dbReference>
<reference evidence="4" key="2">
    <citation type="submission" date="2021-08" db="EMBL/GenBank/DDBJ databases">
        <authorList>
            <person name="Gostincar C."/>
            <person name="Sun X."/>
            <person name="Song Z."/>
            <person name="Gunde-Cimerman N."/>
        </authorList>
    </citation>
    <scope>NUCLEOTIDE SEQUENCE</scope>
    <source>
        <strain evidence="4">EXF-9298</strain>
    </source>
</reference>
<dbReference type="InterPro" id="IPR001509">
    <property type="entry name" value="Epimerase_deHydtase"/>
</dbReference>
<name>A0A9P8FJ35_AURME</name>
<dbReference type="PANTHER" id="PTHR43103">
    <property type="entry name" value="NUCLEOSIDE-DIPHOSPHATE-SUGAR EPIMERASE"/>
    <property type="match status" value="1"/>
</dbReference>
<reference evidence="4" key="1">
    <citation type="journal article" date="2021" name="J Fungi (Basel)">
        <title>Virulence traits and population genomics of the black yeast Aureobasidium melanogenum.</title>
        <authorList>
            <person name="Cernosa A."/>
            <person name="Sun X."/>
            <person name="Gostincar C."/>
            <person name="Fang C."/>
            <person name="Gunde-Cimerman N."/>
            <person name="Song Z."/>
        </authorList>
    </citation>
    <scope>NUCLEOTIDE SEQUENCE</scope>
    <source>
        <strain evidence="4">EXF-9298</strain>
    </source>
</reference>
<evidence type="ECO:0000256" key="1">
    <source>
        <dbReference type="ARBA" id="ARBA00022857"/>
    </source>
</evidence>
<evidence type="ECO:0000313" key="4">
    <source>
        <dbReference type="EMBL" id="KAG9974830.1"/>
    </source>
</evidence>
<feature type="domain" description="PABC" evidence="3">
    <location>
        <begin position="401"/>
        <end position="478"/>
    </location>
</feature>
<sequence length="489" mass="54101">MKIAITGAGGFVGQLLAEHLLLADHQVLLIDIFEPPVPPKASSKSPNAKCIKADLYSDSASVIPSDLDAIYIFHGIMSAGSEADFDLGYRVNLHSTLNLLETLRQKCKGVRVVYASSTAIYGQPLPEWPSEATLPTPSSSYGTQKSMIEYAINDFTRRGFINGFTLRFPTISVRPGKPTQAASSWMSGMFREPLQGLPSTLPCPDDFEAWLCSPRILVANLLHVLTLDRDSLPSHMRQINLPGITASVKEMLQALEEVGGKQAVDLVKREEPTKEIKDMLDSWPIRFDVSKAMGLGFKKDEKFRDAVEDFKKSLQDDVSQLLKRLQYWKDMLAAKKYSSPDDEGEQSLPSDILDFNASMLDRADYDQMLHSAATNKRWDKTASKSTLEKVSSSEQSTAINALLYGLAVLKAATPMQQHEMVTSLLHPKVRKMQPSLAFKMNALLLDLDTQKLLTMSVDEDALHVRAKKVARAWGVELSSLEDGPGGLAW</sequence>
<evidence type="ECO:0000259" key="3">
    <source>
        <dbReference type="PROSITE" id="PS51309"/>
    </source>
</evidence>
<dbReference type="EMBL" id="JAHFXS010001927">
    <property type="protein sequence ID" value="KAG9974830.1"/>
    <property type="molecule type" value="Genomic_DNA"/>
</dbReference>
<gene>
    <name evidence="4" type="ORF">KCU98_g11743</name>
</gene>
<keyword evidence="5" id="KW-1185">Reference proteome</keyword>
<comment type="caution">
    <text evidence="4">The sequence shown here is derived from an EMBL/GenBank/DDBJ whole genome shotgun (WGS) entry which is preliminary data.</text>
</comment>
<organism evidence="4 5">
    <name type="scientific">Aureobasidium melanogenum</name>
    <name type="common">Aureobasidium pullulans var. melanogenum</name>
    <dbReference type="NCBI Taxonomy" id="46634"/>
    <lineage>
        <taxon>Eukaryota</taxon>
        <taxon>Fungi</taxon>
        <taxon>Dikarya</taxon>
        <taxon>Ascomycota</taxon>
        <taxon>Pezizomycotina</taxon>
        <taxon>Dothideomycetes</taxon>
        <taxon>Dothideomycetidae</taxon>
        <taxon>Dothideales</taxon>
        <taxon>Saccotheciaceae</taxon>
        <taxon>Aureobasidium</taxon>
    </lineage>
</organism>
<dbReference type="PROSITE" id="PS51309">
    <property type="entry name" value="PABC"/>
    <property type="match status" value="1"/>
</dbReference>
<dbReference type="AlphaFoldDB" id="A0A9P8FJ35"/>
<dbReference type="InterPro" id="IPR002004">
    <property type="entry name" value="PABP_HYD_C"/>
</dbReference>
<proteinExistence type="predicted"/>
<evidence type="ECO:0000313" key="5">
    <source>
        <dbReference type="Proteomes" id="UP000729357"/>
    </source>
</evidence>
<dbReference type="Gene3D" id="3.90.25.10">
    <property type="entry name" value="UDP-galactose 4-epimerase, domain 1"/>
    <property type="match status" value="1"/>
</dbReference>
<keyword evidence="2" id="KW-0119">Carbohydrate metabolism</keyword>
<dbReference type="Pfam" id="PF01370">
    <property type="entry name" value="Epimerase"/>
    <property type="match status" value="1"/>
</dbReference>
<dbReference type="SUPFAM" id="SSF63570">
    <property type="entry name" value="PABC (PABP) domain"/>
    <property type="match status" value="1"/>
</dbReference>
<evidence type="ECO:0000256" key="2">
    <source>
        <dbReference type="ARBA" id="ARBA00023277"/>
    </source>
</evidence>
<keyword evidence="1" id="KW-0521">NADP</keyword>
<dbReference type="Gene3D" id="3.40.50.720">
    <property type="entry name" value="NAD(P)-binding Rossmann-like Domain"/>
    <property type="match status" value="1"/>
</dbReference>
<dbReference type="InterPro" id="IPR036291">
    <property type="entry name" value="NAD(P)-bd_dom_sf"/>
</dbReference>
<dbReference type="SUPFAM" id="SSF51735">
    <property type="entry name" value="NAD(P)-binding Rossmann-fold domains"/>
    <property type="match status" value="1"/>
</dbReference>
<dbReference type="Pfam" id="PF00658">
    <property type="entry name" value="MLLE"/>
    <property type="match status" value="1"/>
</dbReference>